<feature type="domain" description="L,D-TPase catalytic" evidence="9">
    <location>
        <begin position="463"/>
        <end position="590"/>
    </location>
</feature>
<evidence type="ECO:0000256" key="2">
    <source>
        <dbReference type="ARBA" id="ARBA00022679"/>
    </source>
</evidence>
<dbReference type="InterPro" id="IPR038054">
    <property type="entry name" value="LD_TPept-like_central_sf"/>
</dbReference>
<dbReference type="PROSITE" id="PS52029">
    <property type="entry name" value="LD_TPASE"/>
    <property type="match status" value="1"/>
</dbReference>
<dbReference type="CDD" id="cd16913">
    <property type="entry name" value="YkuD_like"/>
    <property type="match status" value="1"/>
</dbReference>
<dbReference type="InterPro" id="IPR050979">
    <property type="entry name" value="LD-transpeptidase"/>
</dbReference>
<dbReference type="UniPathway" id="UPA00219"/>
<evidence type="ECO:0000313" key="15">
    <source>
        <dbReference type="Proteomes" id="UP000284220"/>
    </source>
</evidence>
<dbReference type="Gene3D" id="3.10.20.800">
    <property type="match status" value="1"/>
</dbReference>
<comment type="pathway">
    <text evidence="1 6">Cell wall biogenesis; peptidoglycan biosynthesis.</text>
</comment>
<dbReference type="Proteomes" id="UP000261222">
    <property type="component" value="Unassembled WGS sequence"/>
</dbReference>
<dbReference type="Pfam" id="PF03734">
    <property type="entry name" value="YkuD"/>
    <property type="match status" value="1"/>
</dbReference>
<dbReference type="GO" id="GO:0016740">
    <property type="term" value="F:transferase activity"/>
    <property type="evidence" value="ECO:0007669"/>
    <property type="project" value="UniProtKB-KW"/>
</dbReference>
<dbReference type="InterPro" id="IPR038063">
    <property type="entry name" value="Transpep_catalytic_dom"/>
</dbReference>
<dbReference type="PANTHER" id="PTHR30582">
    <property type="entry name" value="L,D-TRANSPEPTIDASE"/>
    <property type="match status" value="1"/>
</dbReference>
<evidence type="ECO:0000256" key="8">
    <source>
        <dbReference type="SAM" id="Phobius"/>
    </source>
</evidence>
<evidence type="ECO:0000313" key="12">
    <source>
        <dbReference type="EMBL" id="RHG17821.1"/>
    </source>
</evidence>
<evidence type="ECO:0000313" key="11">
    <source>
        <dbReference type="EMBL" id="RGN03303.1"/>
    </source>
</evidence>
<evidence type="ECO:0000313" key="14">
    <source>
        <dbReference type="Proteomes" id="UP000261222"/>
    </source>
</evidence>
<feature type="active site" description="Nucleophile" evidence="6">
    <location>
        <position position="566"/>
    </location>
</feature>
<dbReference type="GO" id="GO:0005576">
    <property type="term" value="C:extracellular region"/>
    <property type="evidence" value="ECO:0007669"/>
    <property type="project" value="TreeGrafter"/>
</dbReference>
<keyword evidence="8" id="KW-0812">Transmembrane</keyword>
<evidence type="ECO:0000256" key="4">
    <source>
        <dbReference type="ARBA" id="ARBA00022984"/>
    </source>
</evidence>
<dbReference type="InterPro" id="IPR005490">
    <property type="entry name" value="LD_TPept_cat_dom"/>
</dbReference>
<dbReference type="Pfam" id="PF12229">
    <property type="entry name" value="PG_binding_4"/>
    <property type="match status" value="2"/>
</dbReference>
<accession>A0A174FAH1</accession>
<dbReference type="SUPFAM" id="SSF143985">
    <property type="entry name" value="L,D-transpeptidase pre-catalytic domain-like"/>
    <property type="match status" value="1"/>
</dbReference>
<dbReference type="EMBL" id="QSUB01000006">
    <property type="protein sequence ID" value="RGN03303.1"/>
    <property type="molecule type" value="Genomic_DNA"/>
</dbReference>
<organism evidence="10 13">
    <name type="scientific">Blautia obeum</name>
    <dbReference type="NCBI Taxonomy" id="40520"/>
    <lineage>
        <taxon>Bacteria</taxon>
        <taxon>Bacillati</taxon>
        <taxon>Bacillota</taxon>
        <taxon>Clostridia</taxon>
        <taxon>Lachnospirales</taxon>
        <taxon>Lachnospiraceae</taxon>
        <taxon>Blautia</taxon>
    </lineage>
</organism>
<dbReference type="Proteomes" id="UP000284220">
    <property type="component" value="Unassembled WGS sequence"/>
</dbReference>
<dbReference type="GO" id="GO:0008360">
    <property type="term" value="P:regulation of cell shape"/>
    <property type="evidence" value="ECO:0007669"/>
    <property type="project" value="UniProtKB-UniRule"/>
</dbReference>
<evidence type="ECO:0000256" key="6">
    <source>
        <dbReference type="PROSITE-ProRule" id="PRU01373"/>
    </source>
</evidence>
<keyword evidence="8" id="KW-0472">Membrane</keyword>
<dbReference type="GO" id="GO:0071972">
    <property type="term" value="F:peptidoglycan L,D-transpeptidase activity"/>
    <property type="evidence" value="ECO:0007669"/>
    <property type="project" value="TreeGrafter"/>
</dbReference>
<dbReference type="Proteomes" id="UP000095409">
    <property type="component" value="Unassembled WGS sequence"/>
</dbReference>
<name>A0A174FAH1_9FIRM</name>
<gene>
    <name evidence="12" type="ORF">DW272_07240</name>
    <name evidence="11" type="ORF">DXB81_12780</name>
    <name evidence="10" type="ORF">ERS852394_02266</name>
</gene>
<evidence type="ECO:0000259" key="9">
    <source>
        <dbReference type="PROSITE" id="PS52029"/>
    </source>
</evidence>
<evidence type="ECO:0000256" key="7">
    <source>
        <dbReference type="SAM" id="MobiDB-lite"/>
    </source>
</evidence>
<evidence type="ECO:0000256" key="3">
    <source>
        <dbReference type="ARBA" id="ARBA00022960"/>
    </source>
</evidence>
<dbReference type="GO" id="GO:0018104">
    <property type="term" value="P:peptidoglycan-protein cross-linking"/>
    <property type="evidence" value="ECO:0007669"/>
    <property type="project" value="TreeGrafter"/>
</dbReference>
<keyword evidence="5 6" id="KW-0961">Cell wall biogenesis/degradation</keyword>
<evidence type="ECO:0000313" key="10">
    <source>
        <dbReference type="EMBL" id="CUO47134.1"/>
    </source>
</evidence>
<feature type="transmembrane region" description="Helical" evidence="8">
    <location>
        <begin position="127"/>
        <end position="151"/>
    </location>
</feature>
<dbReference type="GO" id="GO:0071555">
    <property type="term" value="P:cell wall organization"/>
    <property type="evidence" value="ECO:0007669"/>
    <property type="project" value="UniProtKB-UniRule"/>
</dbReference>
<dbReference type="EMBL" id="CYZD01000012">
    <property type="protein sequence ID" value="CUO47134.1"/>
    <property type="molecule type" value="Genomic_DNA"/>
</dbReference>
<evidence type="ECO:0000256" key="5">
    <source>
        <dbReference type="ARBA" id="ARBA00023316"/>
    </source>
</evidence>
<keyword evidence="2" id="KW-0808">Transferase</keyword>
<dbReference type="Gene3D" id="2.40.440.10">
    <property type="entry name" value="L,D-transpeptidase catalytic domain-like"/>
    <property type="match status" value="1"/>
</dbReference>
<protein>
    <submittedName>
        <fullName evidence="10">Uncharacterized vancomycin resistance protein</fullName>
    </submittedName>
</protein>
<feature type="active site" description="Proton donor/acceptor" evidence="6">
    <location>
        <position position="545"/>
    </location>
</feature>
<sequence length="591" mass="66391">MSNKEMKDELQEDTSGVSDENTGIEEEINATMDKIIVPPETDEDEMDDLGDYDDSAEEEPDPQPVRHHRKSARPGPVVYVPVDDMEMPDQTTSRKKKSKKTNTQKNRSAKPEYQNPKPVKKHKGARIFGLIMLMIIVLGGCAYAATSYYFADRFFEGTWINGVNCSQMTAAEVENLFKQKFENYTIEVSARDQAPQMISGADISYQYLSTGEVLKLLKQQKPYEWIKGLYEQKSYTVSENTGYNRTQLQEQLKTLSCAQAENQTEPENAYVAYQNGQFVIVPETVGSKLNIKEAYKVLNAAVDAGQTSVNFSDTPEAYVNADVTQDDPALQSALEACNNYTKASITYTFGSQTTTLNGDTIKDWLQFDEKGQLIWDDNSFQQHVADYVAQLAATYDTVGTEREFQTTSGRTVYVSSSVYGWKIDQAAEAAQLSQEIQSGTQTTREPVYSQTANSYGVNDLGDTYIEVDLSEQHMYYYQNGSDIFESDFVSGNMSYADRQTHAGIFTLYYKKSPDVLRGTMKADGTYEYESEVQYWMPFDGGIGFHDASWRDEFGGDIYLTGGSHGCINLPPDNAAVLYDIIQYGVPIVCFY</sequence>
<evidence type="ECO:0000256" key="1">
    <source>
        <dbReference type="ARBA" id="ARBA00004752"/>
    </source>
</evidence>
<keyword evidence="4 6" id="KW-0573">Peptidoglycan synthesis</keyword>
<proteinExistence type="predicted"/>
<dbReference type="EMBL" id="QRHZ01000003">
    <property type="protein sequence ID" value="RHG17821.1"/>
    <property type="molecule type" value="Genomic_DNA"/>
</dbReference>
<evidence type="ECO:0000313" key="13">
    <source>
        <dbReference type="Proteomes" id="UP000095409"/>
    </source>
</evidence>
<keyword evidence="8" id="KW-1133">Transmembrane helix</keyword>
<reference evidence="10 13" key="1">
    <citation type="submission" date="2015-09" db="EMBL/GenBank/DDBJ databases">
        <authorList>
            <consortium name="Pathogen Informatics"/>
        </authorList>
    </citation>
    <scope>NUCLEOTIDE SEQUENCE [LARGE SCALE GENOMIC DNA]</scope>
    <source>
        <strain evidence="10 13">2789STDY5608837</strain>
    </source>
</reference>
<feature type="region of interest" description="Disordered" evidence="7">
    <location>
        <begin position="1"/>
        <end position="119"/>
    </location>
</feature>
<dbReference type="AlphaFoldDB" id="A0A174FAH1"/>
<feature type="compositionally biased region" description="Acidic residues" evidence="7">
    <location>
        <begin position="40"/>
        <end position="61"/>
    </location>
</feature>
<dbReference type="PANTHER" id="PTHR30582:SF33">
    <property type="entry name" value="EXPORTED PROTEIN"/>
    <property type="match status" value="1"/>
</dbReference>
<dbReference type="InterPro" id="IPR022029">
    <property type="entry name" value="YoaR-like_PG-bd"/>
</dbReference>
<feature type="compositionally biased region" description="Basic residues" evidence="7">
    <location>
        <begin position="93"/>
        <end position="102"/>
    </location>
</feature>
<dbReference type="RefSeq" id="WP_081017272.1">
    <property type="nucleotide sequence ID" value="NZ_CYZD01000012.1"/>
</dbReference>
<keyword evidence="3 6" id="KW-0133">Cell shape</keyword>
<dbReference type="SUPFAM" id="SSF141523">
    <property type="entry name" value="L,D-transpeptidase catalytic domain-like"/>
    <property type="match status" value="1"/>
</dbReference>
<reference evidence="14 15" key="2">
    <citation type="submission" date="2018-08" db="EMBL/GenBank/DDBJ databases">
        <title>A genome reference for cultivated species of the human gut microbiota.</title>
        <authorList>
            <person name="Zou Y."/>
            <person name="Xue W."/>
            <person name="Luo G."/>
        </authorList>
    </citation>
    <scope>NUCLEOTIDE SEQUENCE [LARGE SCALE GENOMIC DNA]</scope>
    <source>
        <strain evidence="12 15">AM22-9LB</strain>
        <strain evidence="11 14">OM06-11AA</strain>
    </source>
</reference>